<evidence type="ECO:0000256" key="11">
    <source>
        <dbReference type="ARBA" id="ARBA00023136"/>
    </source>
</evidence>
<dbReference type="InterPro" id="IPR038659">
    <property type="entry name" value="AOX_sf"/>
</dbReference>
<dbReference type="InterPro" id="IPR002680">
    <property type="entry name" value="AOX"/>
</dbReference>
<evidence type="ECO:0000256" key="3">
    <source>
        <dbReference type="ARBA" id="ARBA00022448"/>
    </source>
</evidence>
<gene>
    <name evidence="13" type="ORF">MNODULE_09265</name>
</gene>
<keyword evidence="6" id="KW-0479">Metal-binding</keyword>
<keyword evidence="5 12" id="KW-0812">Transmembrane</keyword>
<evidence type="ECO:0000256" key="1">
    <source>
        <dbReference type="ARBA" id="ARBA00001962"/>
    </source>
</evidence>
<dbReference type="Gene3D" id="1.20.1260.140">
    <property type="entry name" value="Alternative oxidase"/>
    <property type="match status" value="1"/>
</dbReference>
<dbReference type="RefSeq" id="WP_168059276.1">
    <property type="nucleotide sequence ID" value="NZ_VTOW01000002.1"/>
</dbReference>
<evidence type="ECO:0000313" key="14">
    <source>
        <dbReference type="Proteomes" id="UP000534783"/>
    </source>
</evidence>
<protein>
    <recommendedName>
        <fullName evidence="15">Alternative oxidase</fullName>
    </recommendedName>
</protein>
<keyword evidence="14" id="KW-1185">Reference proteome</keyword>
<proteinExistence type="predicted"/>
<comment type="subcellular location">
    <subcellularLocation>
        <location evidence="2">Membrane</location>
    </subcellularLocation>
</comment>
<dbReference type="EMBL" id="VTOW01000002">
    <property type="protein sequence ID" value="NKE70927.1"/>
    <property type="molecule type" value="Genomic_DNA"/>
</dbReference>
<evidence type="ECO:0000256" key="6">
    <source>
        <dbReference type="ARBA" id="ARBA00022723"/>
    </source>
</evidence>
<evidence type="ECO:0000256" key="9">
    <source>
        <dbReference type="ARBA" id="ARBA00023002"/>
    </source>
</evidence>
<keyword evidence="10" id="KW-0408">Iron</keyword>
<name>A0A7X6DPJ5_9BACT</name>
<dbReference type="GO" id="GO:0046872">
    <property type="term" value="F:metal ion binding"/>
    <property type="evidence" value="ECO:0007669"/>
    <property type="project" value="UniProtKB-KW"/>
</dbReference>
<keyword evidence="7" id="KW-0249">Electron transport</keyword>
<keyword evidence="8 12" id="KW-1133">Transmembrane helix</keyword>
<keyword evidence="3" id="KW-0813">Transport</keyword>
<evidence type="ECO:0000256" key="10">
    <source>
        <dbReference type="ARBA" id="ARBA00023004"/>
    </source>
</evidence>
<organism evidence="13 14">
    <name type="scientific">Candidatus Manganitrophus noduliformans</name>
    <dbReference type="NCBI Taxonomy" id="2606439"/>
    <lineage>
        <taxon>Bacteria</taxon>
        <taxon>Pseudomonadati</taxon>
        <taxon>Nitrospirota</taxon>
        <taxon>Nitrospiria</taxon>
        <taxon>Candidatus Troglogloeales</taxon>
        <taxon>Candidatus Manganitrophaceae</taxon>
        <taxon>Candidatus Manganitrophus</taxon>
    </lineage>
</organism>
<keyword evidence="9" id="KW-0560">Oxidoreductase</keyword>
<evidence type="ECO:0000256" key="4">
    <source>
        <dbReference type="ARBA" id="ARBA00022660"/>
    </source>
</evidence>
<dbReference type="GO" id="GO:0016020">
    <property type="term" value="C:membrane"/>
    <property type="evidence" value="ECO:0007669"/>
    <property type="project" value="UniProtKB-SubCell"/>
</dbReference>
<reference evidence="13 14" key="1">
    <citation type="journal article" date="2020" name="Nature">
        <title>Bacterial chemolithoautotrophy via manganese oxidation.</title>
        <authorList>
            <person name="Yu H."/>
            <person name="Leadbetter J.R."/>
        </authorList>
    </citation>
    <scope>NUCLEOTIDE SEQUENCE [LARGE SCALE GENOMIC DNA]</scope>
    <source>
        <strain evidence="13 14">Mn-1</strain>
    </source>
</reference>
<feature type="transmembrane region" description="Helical" evidence="12">
    <location>
        <begin position="118"/>
        <end position="139"/>
    </location>
</feature>
<comment type="cofactor">
    <cofactor evidence="1">
        <name>Fe cation</name>
        <dbReference type="ChEBI" id="CHEBI:24875"/>
    </cofactor>
</comment>
<evidence type="ECO:0000256" key="8">
    <source>
        <dbReference type="ARBA" id="ARBA00022989"/>
    </source>
</evidence>
<keyword evidence="4" id="KW-0679">Respiratory chain</keyword>
<evidence type="ECO:0000256" key="7">
    <source>
        <dbReference type="ARBA" id="ARBA00022982"/>
    </source>
</evidence>
<evidence type="ECO:0000313" key="13">
    <source>
        <dbReference type="EMBL" id="NKE70927.1"/>
    </source>
</evidence>
<evidence type="ECO:0008006" key="15">
    <source>
        <dbReference type="Google" id="ProtNLM"/>
    </source>
</evidence>
<comment type="caution">
    <text evidence="13">The sequence shown here is derived from an EMBL/GenBank/DDBJ whole genome shotgun (WGS) entry which is preliminary data.</text>
</comment>
<dbReference type="Proteomes" id="UP000534783">
    <property type="component" value="Unassembled WGS sequence"/>
</dbReference>
<evidence type="ECO:0000256" key="5">
    <source>
        <dbReference type="ARBA" id="ARBA00022692"/>
    </source>
</evidence>
<dbReference type="Pfam" id="PF01786">
    <property type="entry name" value="AOX"/>
    <property type="match status" value="1"/>
</dbReference>
<keyword evidence="11 12" id="KW-0472">Membrane</keyword>
<evidence type="ECO:0000256" key="12">
    <source>
        <dbReference type="SAM" id="Phobius"/>
    </source>
</evidence>
<sequence>MERLTAEQLRKEQENTLSAQKLHYGFLAKILFVVMDLIYGKGRSLSKFKVLEVIARVPYQAWEHVAYIAITHTYKKADFARRIFDRVQESRIQQDNEQWHLLILEEWVHRLQIRENFLLYRIIPQIIAFFYYHVCWFLYVIRPSMSYALNAQFEDHAEHEYMRYVQEHPELESEPFESAFKSDFGDFKSMADAVRQIGYDERVHKEESLSRIRDARFS</sequence>
<evidence type="ECO:0000256" key="2">
    <source>
        <dbReference type="ARBA" id="ARBA00004370"/>
    </source>
</evidence>
<dbReference type="AlphaFoldDB" id="A0A7X6DPJ5"/>
<accession>A0A7X6DPJ5</accession>
<dbReference type="GO" id="GO:0009916">
    <property type="term" value="F:alternative oxidase activity"/>
    <property type="evidence" value="ECO:0007669"/>
    <property type="project" value="InterPro"/>
</dbReference>